<evidence type="ECO:0000313" key="3">
    <source>
        <dbReference type="Proteomes" id="UP000053144"/>
    </source>
</evidence>
<evidence type="ECO:0000313" key="2">
    <source>
        <dbReference type="EMBL" id="KOM41129.1"/>
    </source>
</evidence>
<keyword evidence="1" id="KW-1133">Transmembrane helix</keyword>
<gene>
    <name evidence="2" type="ORF">LR48_Vigan04g132700</name>
</gene>
<proteinExistence type="predicted"/>
<sequence>MRRWCFQSHSLFRWCGLLVFDFRVFFNRCRNMTHKQIFFWLRFECQRDRGAPAPTNRANTHPASLRVPNIPTRCRHVHIQQRFPPTLCQIPRTFSLSVGHIHAVANAVRHPSSAATPLSCPRRV</sequence>
<feature type="transmembrane region" description="Helical" evidence="1">
    <location>
        <begin position="6"/>
        <end position="26"/>
    </location>
</feature>
<reference evidence="3" key="1">
    <citation type="journal article" date="2015" name="Proc. Natl. Acad. Sci. U.S.A.">
        <title>Genome sequencing of adzuki bean (Vigna angularis) provides insight into high starch and low fat accumulation and domestication.</title>
        <authorList>
            <person name="Yang K."/>
            <person name="Tian Z."/>
            <person name="Chen C."/>
            <person name="Luo L."/>
            <person name="Zhao B."/>
            <person name="Wang Z."/>
            <person name="Yu L."/>
            <person name="Li Y."/>
            <person name="Sun Y."/>
            <person name="Li W."/>
            <person name="Chen Y."/>
            <person name="Li Y."/>
            <person name="Zhang Y."/>
            <person name="Ai D."/>
            <person name="Zhao J."/>
            <person name="Shang C."/>
            <person name="Ma Y."/>
            <person name="Wu B."/>
            <person name="Wang M."/>
            <person name="Gao L."/>
            <person name="Sun D."/>
            <person name="Zhang P."/>
            <person name="Guo F."/>
            <person name="Wang W."/>
            <person name="Li Y."/>
            <person name="Wang J."/>
            <person name="Varshney R.K."/>
            <person name="Wang J."/>
            <person name="Ling H.Q."/>
            <person name="Wan P."/>
        </authorList>
    </citation>
    <scope>NUCLEOTIDE SEQUENCE</scope>
    <source>
        <strain evidence="3">cv. Jingnong 6</strain>
    </source>
</reference>
<accession>A0A0L9UF09</accession>
<organism evidence="2 3">
    <name type="scientific">Phaseolus angularis</name>
    <name type="common">Azuki bean</name>
    <name type="synonym">Vigna angularis</name>
    <dbReference type="NCBI Taxonomy" id="3914"/>
    <lineage>
        <taxon>Eukaryota</taxon>
        <taxon>Viridiplantae</taxon>
        <taxon>Streptophyta</taxon>
        <taxon>Embryophyta</taxon>
        <taxon>Tracheophyta</taxon>
        <taxon>Spermatophyta</taxon>
        <taxon>Magnoliopsida</taxon>
        <taxon>eudicotyledons</taxon>
        <taxon>Gunneridae</taxon>
        <taxon>Pentapetalae</taxon>
        <taxon>rosids</taxon>
        <taxon>fabids</taxon>
        <taxon>Fabales</taxon>
        <taxon>Fabaceae</taxon>
        <taxon>Papilionoideae</taxon>
        <taxon>50 kb inversion clade</taxon>
        <taxon>NPAAA clade</taxon>
        <taxon>indigoferoid/millettioid clade</taxon>
        <taxon>Phaseoleae</taxon>
        <taxon>Vigna</taxon>
    </lineage>
</organism>
<dbReference type="Gramene" id="KOM41129">
    <property type="protein sequence ID" value="KOM41129"/>
    <property type="gene ID" value="LR48_Vigan04g132700"/>
</dbReference>
<dbReference type="EMBL" id="CM003374">
    <property type="protein sequence ID" value="KOM41129.1"/>
    <property type="molecule type" value="Genomic_DNA"/>
</dbReference>
<protein>
    <submittedName>
        <fullName evidence="2">Uncharacterized protein</fullName>
    </submittedName>
</protein>
<dbReference type="AlphaFoldDB" id="A0A0L9UF09"/>
<keyword evidence="1" id="KW-0472">Membrane</keyword>
<name>A0A0L9UF09_PHAAN</name>
<evidence type="ECO:0000256" key="1">
    <source>
        <dbReference type="SAM" id="Phobius"/>
    </source>
</evidence>
<dbReference type="Proteomes" id="UP000053144">
    <property type="component" value="Chromosome 4"/>
</dbReference>
<keyword evidence="1" id="KW-0812">Transmembrane</keyword>